<dbReference type="OrthoDB" id="8792814at2"/>
<evidence type="ECO:0000313" key="1">
    <source>
        <dbReference type="EMBL" id="ODC02920.1"/>
    </source>
</evidence>
<keyword evidence="2" id="KW-1185">Reference proteome</keyword>
<dbReference type="Proteomes" id="UP000094291">
    <property type="component" value="Unassembled WGS sequence"/>
</dbReference>
<comment type="caution">
    <text evidence="1">The sequence shown here is derived from an EMBL/GenBank/DDBJ whole genome shotgun (WGS) entry which is preliminary data.</text>
</comment>
<dbReference type="EMBL" id="MDTQ01000001">
    <property type="protein sequence ID" value="ODC02920.1"/>
    <property type="molecule type" value="Genomic_DNA"/>
</dbReference>
<sequence>MTPINESDGEDAIFFEEYNRYPGTKFGGFPNCIQHGHNLDGFVFQIGSEEKPNWMWADNGIAYFNKDESGDWVFECQFY</sequence>
<accession>A0A1E2V7C9</accession>
<evidence type="ECO:0008006" key="3">
    <source>
        <dbReference type="Google" id="ProtNLM"/>
    </source>
</evidence>
<gene>
    <name evidence="1" type="ORF">BFW38_04485</name>
</gene>
<dbReference type="InterPro" id="IPR035948">
    <property type="entry name" value="YwqG-like_sf"/>
</dbReference>
<proteinExistence type="predicted"/>
<dbReference type="Gene3D" id="2.30.320.10">
    <property type="entry name" value="YwqG-like"/>
    <property type="match status" value="1"/>
</dbReference>
<name>A0A1E2V7C9_9GAMM</name>
<dbReference type="RefSeq" id="WP_068997315.1">
    <property type="nucleotide sequence ID" value="NZ_MDTQ01000001.1"/>
</dbReference>
<evidence type="ECO:0000313" key="2">
    <source>
        <dbReference type="Proteomes" id="UP000094291"/>
    </source>
</evidence>
<organism evidence="1 2">
    <name type="scientific">Terasakiispira papahanaumokuakeensis</name>
    <dbReference type="NCBI Taxonomy" id="197479"/>
    <lineage>
        <taxon>Bacteria</taxon>
        <taxon>Pseudomonadati</taxon>
        <taxon>Pseudomonadota</taxon>
        <taxon>Gammaproteobacteria</taxon>
        <taxon>Oceanospirillales</taxon>
        <taxon>Terasakiispira</taxon>
    </lineage>
</organism>
<reference evidence="1 2" key="1">
    <citation type="submission" date="2016-08" db="EMBL/GenBank/DDBJ databases">
        <authorList>
            <person name="Seilhamer J.J."/>
        </authorList>
    </citation>
    <scope>NUCLEOTIDE SEQUENCE [LARGE SCALE GENOMIC DNA]</scope>
    <source>
        <strain evidence="1 2">PH27A</strain>
    </source>
</reference>
<dbReference type="AlphaFoldDB" id="A0A1E2V7C9"/>
<dbReference type="InterPro" id="IPR015315">
    <property type="entry name" value="DUF1963"/>
</dbReference>
<dbReference type="SUPFAM" id="SSF103032">
    <property type="entry name" value="Hypothetical protein YwqG"/>
    <property type="match status" value="1"/>
</dbReference>
<protein>
    <recommendedName>
        <fullName evidence="3">DUF1963 domain-containing protein</fullName>
    </recommendedName>
</protein>
<dbReference type="Pfam" id="PF09234">
    <property type="entry name" value="DUF1963"/>
    <property type="match status" value="1"/>
</dbReference>